<feature type="domain" description="Ig-like" evidence="13">
    <location>
        <begin position="204"/>
        <end position="319"/>
    </location>
</feature>
<evidence type="ECO:0000256" key="12">
    <source>
        <dbReference type="SAM" id="SignalP"/>
    </source>
</evidence>
<protein>
    <submittedName>
        <fullName evidence="14">CD276 antigen</fullName>
    </submittedName>
</protein>
<keyword evidence="6 11" id="KW-0472">Membrane</keyword>
<dbReference type="SUPFAM" id="SSF48726">
    <property type="entry name" value="Immunoglobulin"/>
    <property type="match status" value="3"/>
</dbReference>
<dbReference type="InterPro" id="IPR003598">
    <property type="entry name" value="Ig_sub2"/>
</dbReference>
<evidence type="ECO:0000256" key="6">
    <source>
        <dbReference type="ARBA" id="ARBA00023136"/>
    </source>
</evidence>
<evidence type="ECO:0000256" key="9">
    <source>
        <dbReference type="ARBA" id="ARBA00023180"/>
    </source>
</evidence>
<feature type="domain" description="Ig-like" evidence="13">
    <location>
        <begin position="29"/>
        <end position="124"/>
    </location>
</feature>
<evidence type="ECO:0000259" key="13">
    <source>
        <dbReference type="PROSITE" id="PS50835"/>
    </source>
</evidence>
<evidence type="ECO:0000256" key="4">
    <source>
        <dbReference type="ARBA" id="ARBA00022729"/>
    </source>
</evidence>
<evidence type="ECO:0000256" key="1">
    <source>
        <dbReference type="ARBA" id="ARBA00004251"/>
    </source>
</evidence>
<feature type="domain" description="Ig-like" evidence="13">
    <location>
        <begin position="399"/>
        <end position="503"/>
    </location>
</feature>
<keyword evidence="4 12" id="KW-0732">Signal</keyword>
<dbReference type="FunFam" id="2.60.40.10:FF:000142">
    <property type="entry name" value="V-set domain-containing T-cell activation inhibitor 1"/>
    <property type="match status" value="2"/>
</dbReference>
<dbReference type="EMBL" id="WKFB01000099">
    <property type="protein sequence ID" value="KAF6735942.1"/>
    <property type="molecule type" value="Genomic_DNA"/>
</dbReference>
<dbReference type="Gene3D" id="2.60.40.10">
    <property type="entry name" value="Immunoglobulins"/>
    <property type="match status" value="5"/>
</dbReference>
<evidence type="ECO:0000256" key="10">
    <source>
        <dbReference type="ARBA" id="ARBA00023319"/>
    </source>
</evidence>
<feature type="transmembrane region" description="Helical" evidence="11">
    <location>
        <begin position="515"/>
        <end position="536"/>
    </location>
</feature>
<feature type="chain" id="PRO_5032395371" evidence="12">
    <location>
        <begin position="19"/>
        <end position="555"/>
    </location>
</feature>
<keyword evidence="7" id="KW-1015">Disulfide bond</keyword>
<dbReference type="SMART" id="SM00408">
    <property type="entry name" value="IGc2"/>
    <property type="match status" value="3"/>
</dbReference>
<dbReference type="InterPro" id="IPR007110">
    <property type="entry name" value="Ig-like_dom"/>
</dbReference>
<accession>A0A834KZ66</accession>
<keyword evidence="3 11" id="KW-0812">Transmembrane</keyword>
<dbReference type="GO" id="GO:0006955">
    <property type="term" value="P:immune response"/>
    <property type="evidence" value="ECO:0007669"/>
    <property type="project" value="TreeGrafter"/>
</dbReference>
<dbReference type="InterPro" id="IPR013783">
    <property type="entry name" value="Ig-like_fold"/>
</dbReference>
<dbReference type="GO" id="GO:0009897">
    <property type="term" value="C:external side of plasma membrane"/>
    <property type="evidence" value="ECO:0007669"/>
    <property type="project" value="TreeGrafter"/>
</dbReference>
<organism evidence="14 15">
    <name type="scientific">Oryzias melastigma</name>
    <name type="common">Marine medaka</name>
    <dbReference type="NCBI Taxonomy" id="30732"/>
    <lineage>
        <taxon>Eukaryota</taxon>
        <taxon>Metazoa</taxon>
        <taxon>Chordata</taxon>
        <taxon>Craniata</taxon>
        <taxon>Vertebrata</taxon>
        <taxon>Euteleostomi</taxon>
        <taxon>Actinopterygii</taxon>
        <taxon>Neopterygii</taxon>
        <taxon>Teleostei</taxon>
        <taxon>Neoteleostei</taxon>
        <taxon>Acanthomorphata</taxon>
        <taxon>Ovalentaria</taxon>
        <taxon>Atherinomorphae</taxon>
        <taxon>Beloniformes</taxon>
        <taxon>Adrianichthyidae</taxon>
        <taxon>Oryziinae</taxon>
        <taxon>Oryzias</taxon>
    </lineage>
</organism>
<dbReference type="SMART" id="SM00409">
    <property type="entry name" value="IG"/>
    <property type="match status" value="3"/>
</dbReference>
<keyword evidence="8" id="KW-0675">Receptor</keyword>
<dbReference type="GO" id="GO:0007166">
    <property type="term" value="P:cell surface receptor signaling pathway"/>
    <property type="evidence" value="ECO:0007669"/>
    <property type="project" value="TreeGrafter"/>
</dbReference>
<evidence type="ECO:0000313" key="15">
    <source>
        <dbReference type="Proteomes" id="UP000646548"/>
    </source>
</evidence>
<evidence type="ECO:0000256" key="8">
    <source>
        <dbReference type="ARBA" id="ARBA00023170"/>
    </source>
</evidence>
<dbReference type="GO" id="GO:0042102">
    <property type="term" value="P:positive regulation of T cell proliferation"/>
    <property type="evidence" value="ECO:0007669"/>
    <property type="project" value="TreeGrafter"/>
</dbReference>
<dbReference type="CDD" id="cd00096">
    <property type="entry name" value="Ig"/>
    <property type="match status" value="1"/>
</dbReference>
<dbReference type="InterPro" id="IPR036179">
    <property type="entry name" value="Ig-like_dom_sf"/>
</dbReference>
<evidence type="ECO:0000256" key="2">
    <source>
        <dbReference type="ARBA" id="ARBA00022475"/>
    </source>
</evidence>
<dbReference type="Pfam" id="PF13927">
    <property type="entry name" value="Ig_3"/>
    <property type="match status" value="1"/>
</dbReference>
<sequence>MVWVFGLWMFFLWELTLSTDGADVSCQFGQSCMLPCSFPAGDDTVIQWFKLTPNTARVHSYYDNKNQLGQQDRRFKGRTSLFLEEISRGNASLQLTGVMVQDEGSYLCHASTSSDGRETSINMKVYAPPQKINMTQTKNLIICSSDEIYPEPHLSWSISPPSSRTFQNKTTVHKTEELLYNISSSLTLSDSEEDLDHICTISTPSNERIGLWRRTRADVSCQFGQSCMLLCSFTAGDDPVIHWFKVTLTLKEVHSYYDNKDQCGQQDWMFKGRTSLFLEEISRGNASLQLTGVMVQDEGTYLCRTSTSSDGRETFMNMTVYAPLQKINMTQTENLIICSSDEIYPEPHLSWSISPPSSRTFQNKTTVHKTEELLYNISSSLTISDSEEDLDHICTISTPSKQRRASWRRRHSVTIISGEATISCSALDSSLKGLSLVWRFNQREKIVTKNEDDEHRVSEEWKQHVKDVSESGRLTLQHLSADHEGTYTCEVSNDGDTSMAQISLRLAEGKDRSHVIGGTVAAIGILAIIVLVIYCIRTRTEERRGQKPSNTESVP</sequence>
<dbReference type="AlphaFoldDB" id="A0A834KZ66"/>
<dbReference type="PROSITE" id="PS50835">
    <property type="entry name" value="IG_LIKE"/>
    <property type="match status" value="3"/>
</dbReference>
<reference evidence="14" key="1">
    <citation type="journal article" name="BMC Genomics">
        <title>Long-read sequencing and de novo genome assembly of marine medaka (Oryzias melastigma).</title>
        <authorList>
            <person name="Liang P."/>
            <person name="Saqib H.S.A."/>
            <person name="Ni X."/>
            <person name="Shen Y."/>
        </authorList>
    </citation>
    <scope>NUCLEOTIDE SEQUENCE</scope>
    <source>
        <strain evidence="14">Bigg-433</strain>
    </source>
</reference>
<dbReference type="InterPro" id="IPR013106">
    <property type="entry name" value="Ig_V-set"/>
</dbReference>
<dbReference type="GO" id="GO:0042130">
    <property type="term" value="P:negative regulation of T cell proliferation"/>
    <property type="evidence" value="ECO:0007669"/>
    <property type="project" value="TreeGrafter"/>
</dbReference>
<comment type="subcellular location">
    <subcellularLocation>
        <location evidence="1">Cell membrane</location>
        <topology evidence="1">Single-pass type I membrane protein</topology>
    </subcellularLocation>
</comment>
<dbReference type="GO" id="GO:0071222">
    <property type="term" value="P:cellular response to lipopolysaccharide"/>
    <property type="evidence" value="ECO:0007669"/>
    <property type="project" value="TreeGrafter"/>
</dbReference>
<dbReference type="Proteomes" id="UP000646548">
    <property type="component" value="Unassembled WGS sequence"/>
</dbReference>
<evidence type="ECO:0000256" key="5">
    <source>
        <dbReference type="ARBA" id="ARBA00022989"/>
    </source>
</evidence>
<dbReference type="PANTHER" id="PTHR25466">
    <property type="entry name" value="T-LYMPHOCYTE ACTIVATION ANTIGEN"/>
    <property type="match status" value="1"/>
</dbReference>
<proteinExistence type="predicted"/>
<evidence type="ECO:0000256" key="3">
    <source>
        <dbReference type="ARBA" id="ARBA00022692"/>
    </source>
</evidence>
<evidence type="ECO:0000313" key="14">
    <source>
        <dbReference type="EMBL" id="KAF6735942.1"/>
    </source>
</evidence>
<keyword evidence="9" id="KW-0325">Glycoprotein</keyword>
<keyword evidence="2" id="KW-1003">Cell membrane</keyword>
<dbReference type="InterPro" id="IPR003599">
    <property type="entry name" value="Ig_sub"/>
</dbReference>
<dbReference type="PANTHER" id="PTHR25466:SF14">
    <property type="entry name" value="BUTYROPHILIN SUBFAMILY 2 MEMBER A2-LIKE-RELATED"/>
    <property type="match status" value="1"/>
</dbReference>
<keyword evidence="10" id="KW-0393">Immunoglobulin domain</keyword>
<evidence type="ECO:0000256" key="11">
    <source>
        <dbReference type="SAM" id="Phobius"/>
    </source>
</evidence>
<comment type="caution">
    <text evidence="14">The sequence shown here is derived from an EMBL/GenBank/DDBJ whole genome shotgun (WGS) entry which is preliminary data.</text>
</comment>
<gene>
    <name evidence="14" type="ORF">FQA47_006225</name>
</gene>
<dbReference type="InterPro" id="IPR051713">
    <property type="entry name" value="T-cell_Activation_Regulation"/>
</dbReference>
<evidence type="ECO:0000256" key="7">
    <source>
        <dbReference type="ARBA" id="ARBA00023157"/>
    </source>
</evidence>
<keyword evidence="5 11" id="KW-1133">Transmembrane helix</keyword>
<dbReference type="SMART" id="SM00406">
    <property type="entry name" value="IGv"/>
    <property type="match status" value="2"/>
</dbReference>
<name>A0A834KZ66_ORYME</name>
<dbReference type="Pfam" id="PF07686">
    <property type="entry name" value="V-set"/>
    <property type="match status" value="2"/>
</dbReference>
<feature type="signal peptide" evidence="12">
    <location>
        <begin position="1"/>
        <end position="18"/>
    </location>
</feature>
<dbReference type="GO" id="GO:0031295">
    <property type="term" value="P:T cell costimulation"/>
    <property type="evidence" value="ECO:0007669"/>
    <property type="project" value="TreeGrafter"/>
</dbReference>